<dbReference type="NCBIfam" id="TIGR00203">
    <property type="entry name" value="cydB"/>
    <property type="match status" value="1"/>
</dbReference>
<evidence type="ECO:0000256" key="4">
    <source>
        <dbReference type="ARBA" id="ARBA00022692"/>
    </source>
</evidence>
<dbReference type="GO" id="GO:0019646">
    <property type="term" value="P:aerobic electron transport chain"/>
    <property type="evidence" value="ECO:0007669"/>
    <property type="project" value="TreeGrafter"/>
</dbReference>
<dbReference type="GO" id="GO:0016682">
    <property type="term" value="F:oxidoreductase activity, acting on diphenols and related substances as donors, oxygen as acceptor"/>
    <property type="evidence" value="ECO:0007669"/>
    <property type="project" value="TreeGrafter"/>
</dbReference>
<dbReference type="HOGENOM" id="CLU_049294_1_0_6"/>
<dbReference type="GO" id="GO:0070069">
    <property type="term" value="C:cytochrome complex"/>
    <property type="evidence" value="ECO:0007669"/>
    <property type="project" value="TreeGrafter"/>
</dbReference>
<keyword evidence="4 7" id="KW-0812">Transmembrane</keyword>
<evidence type="ECO:0000256" key="7">
    <source>
        <dbReference type="SAM" id="Phobius"/>
    </source>
</evidence>
<evidence type="ECO:0000256" key="3">
    <source>
        <dbReference type="ARBA" id="ARBA00022475"/>
    </source>
</evidence>
<feature type="transmembrane region" description="Helical" evidence="7">
    <location>
        <begin position="257"/>
        <end position="274"/>
    </location>
</feature>
<feature type="transmembrane region" description="Helical" evidence="7">
    <location>
        <begin position="29"/>
        <end position="50"/>
    </location>
</feature>
<evidence type="ECO:0000256" key="5">
    <source>
        <dbReference type="ARBA" id="ARBA00022989"/>
    </source>
</evidence>
<dbReference type="PANTHER" id="PTHR43141:SF4">
    <property type="entry name" value="CYTOCHROME BD2 SUBUNIT II"/>
    <property type="match status" value="1"/>
</dbReference>
<sequence length="362" mass="40295">MLKRVVPARLKRQHVRSLLPLTRMRSVEMVDYSVIWFAIIVFAVLMYIVMDGFDLGIGLLFPFNKDAGERDMMVNTVAPVWDGNETWLVLGGAGLYGAFPLAYAVIADALSIPLTAMLIGLIFRGVAFEFRFKAVEHHRAFWDKSFIAGSLLATFSQGVAVGAMLDGIPVSGRSFAGSTLDWLAPFPLFCGVGLVVAYALLGCTWLIMKTEHELHRKMSALATPLLIALLVIIGVISIWTPFTHENISHRWFSMPNLFWFLPVPVLVVLSAWGLRRAIKREAHYSPFLLTLALIFLGFSGLGISIWPNIIPPSVSIWQAASPPQSQAFMLVGSLLIIPMILGYTFWSYYVFRGKIKADEGYH</sequence>
<comment type="subcellular location">
    <subcellularLocation>
        <location evidence="1">Cell membrane</location>
        <topology evidence="1">Multi-pass membrane protein</topology>
    </subcellularLocation>
</comment>
<comment type="similarity">
    <text evidence="2">Belongs to the cytochrome ubiquinol oxidase subunit 2 family.</text>
</comment>
<accession>D4GME4</accession>
<dbReference type="Pfam" id="PF02322">
    <property type="entry name" value="Cyt_bd_oxida_II"/>
    <property type="match status" value="1"/>
</dbReference>
<feature type="transmembrane region" description="Helical" evidence="7">
    <location>
        <begin position="327"/>
        <end position="351"/>
    </location>
</feature>
<dbReference type="GO" id="GO:0005886">
    <property type="term" value="C:plasma membrane"/>
    <property type="evidence" value="ECO:0007669"/>
    <property type="project" value="UniProtKB-SubCell"/>
</dbReference>
<feature type="transmembrane region" description="Helical" evidence="7">
    <location>
        <begin position="101"/>
        <end position="126"/>
    </location>
</feature>
<dbReference type="Proteomes" id="UP000001702">
    <property type="component" value="Chromosome"/>
</dbReference>
<evidence type="ECO:0000313" key="8">
    <source>
        <dbReference type="EMBL" id="ADD78412.1"/>
    </source>
</evidence>
<keyword evidence="6 7" id="KW-0472">Membrane</keyword>
<protein>
    <submittedName>
        <fullName evidence="8">CydB</fullName>
    </submittedName>
</protein>
<dbReference type="AlphaFoldDB" id="D4GME4"/>
<keyword evidence="3" id="KW-1003">Cell membrane</keyword>
<evidence type="ECO:0000256" key="2">
    <source>
        <dbReference type="ARBA" id="ARBA00007543"/>
    </source>
</evidence>
<name>D4GME4_PANAM</name>
<proteinExistence type="inferred from homology"/>
<feature type="transmembrane region" description="Helical" evidence="7">
    <location>
        <begin position="146"/>
        <end position="165"/>
    </location>
</feature>
<dbReference type="PANTHER" id="PTHR43141">
    <property type="entry name" value="CYTOCHROME BD2 SUBUNIT II"/>
    <property type="match status" value="1"/>
</dbReference>
<feature type="transmembrane region" description="Helical" evidence="7">
    <location>
        <begin position="286"/>
        <end position="307"/>
    </location>
</feature>
<dbReference type="EMBL" id="CP001875">
    <property type="protein sequence ID" value="ADD78412.1"/>
    <property type="molecule type" value="Genomic_DNA"/>
</dbReference>
<dbReference type="STRING" id="706191.PANA_3245"/>
<reference evidence="8 9" key="1">
    <citation type="journal article" date="2010" name="J. Bacteriol.">
        <title>Genome sequence of Pantoea ananatis LMG20103, the causative agent of Eucalyptus blight and dieback.</title>
        <authorList>
            <person name="De Maayer P."/>
            <person name="Chan W.Y."/>
            <person name="Venter S.N."/>
            <person name="Toth I.K."/>
            <person name="Birch P.R."/>
            <person name="Joubert F."/>
            <person name="Coutinho T.A."/>
        </authorList>
    </citation>
    <scope>NUCLEOTIDE SEQUENCE [LARGE SCALE GENOMIC DNA]</scope>
    <source>
        <strain evidence="8 9">LMG 20103</strain>
    </source>
</reference>
<feature type="transmembrane region" description="Helical" evidence="7">
    <location>
        <begin position="185"/>
        <end position="208"/>
    </location>
</feature>
<keyword evidence="5 7" id="KW-1133">Transmembrane helix</keyword>
<dbReference type="KEGG" id="pam:PANA_3245"/>
<dbReference type="PIRSF" id="PIRSF000267">
    <property type="entry name" value="Cyt_oxidse_sub2"/>
    <property type="match status" value="1"/>
</dbReference>
<evidence type="ECO:0000313" key="9">
    <source>
        <dbReference type="Proteomes" id="UP000001702"/>
    </source>
</evidence>
<dbReference type="eggNOG" id="COG1294">
    <property type="taxonomic scope" value="Bacteria"/>
</dbReference>
<evidence type="ECO:0000256" key="1">
    <source>
        <dbReference type="ARBA" id="ARBA00004651"/>
    </source>
</evidence>
<gene>
    <name evidence="8" type="primary">cydB</name>
    <name evidence="8" type="ordered locus">PANA_3245</name>
</gene>
<organism evidence="8 9">
    <name type="scientific">Pantoea ananatis (strain LMG 20103)</name>
    <dbReference type="NCBI Taxonomy" id="706191"/>
    <lineage>
        <taxon>Bacteria</taxon>
        <taxon>Pseudomonadati</taxon>
        <taxon>Pseudomonadota</taxon>
        <taxon>Gammaproteobacteria</taxon>
        <taxon>Enterobacterales</taxon>
        <taxon>Erwiniaceae</taxon>
        <taxon>Pantoea</taxon>
    </lineage>
</organism>
<dbReference type="GO" id="GO:0009055">
    <property type="term" value="F:electron transfer activity"/>
    <property type="evidence" value="ECO:0007669"/>
    <property type="project" value="TreeGrafter"/>
</dbReference>
<dbReference type="InterPro" id="IPR003317">
    <property type="entry name" value="Cyt-d_oxidase_su2"/>
</dbReference>
<keyword evidence="9" id="KW-1185">Reference proteome</keyword>
<feature type="transmembrane region" description="Helical" evidence="7">
    <location>
        <begin position="220"/>
        <end position="242"/>
    </location>
</feature>
<evidence type="ECO:0000256" key="6">
    <source>
        <dbReference type="ARBA" id="ARBA00023136"/>
    </source>
</evidence>